<proteinExistence type="predicted"/>
<dbReference type="EMBL" id="HACA01003869">
    <property type="protein sequence ID" value="CDW21230.1"/>
    <property type="molecule type" value="Transcribed_RNA"/>
</dbReference>
<sequence>MNVYTSGKSHELFRMLKLRQNIYLKTQAIKRLQQEKKAITPISDKCETHNLFIATFSISTQLWDAVGKTENSYTDEVKTFAVSAYYKTDATDFSRESSNYLLFHQYMPGCQSST</sequence>
<organism evidence="1">
    <name type="scientific">Lepeophtheirus salmonis</name>
    <name type="common">Salmon louse</name>
    <name type="synonym">Caligus salmonis</name>
    <dbReference type="NCBI Taxonomy" id="72036"/>
    <lineage>
        <taxon>Eukaryota</taxon>
        <taxon>Metazoa</taxon>
        <taxon>Ecdysozoa</taxon>
        <taxon>Arthropoda</taxon>
        <taxon>Crustacea</taxon>
        <taxon>Multicrustacea</taxon>
        <taxon>Hexanauplia</taxon>
        <taxon>Copepoda</taxon>
        <taxon>Siphonostomatoida</taxon>
        <taxon>Caligidae</taxon>
        <taxon>Lepeophtheirus</taxon>
    </lineage>
</organism>
<accession>A0A0K2T5Y3</accession>
<reference evidence="1" key="1">
    <citation type="submission" date="2014-05" db="EMBL/GenBank/DDBJ databases">
        <authorList>
            <person name="Chronopoulou M."/>
        </authorList>
    </citation>
    <scope>NUCLEOTIDE SEQUENCE</scope>
    <source>
        <tissue evidence="1">Whole organism</tissue>
    </source>
</reference>
<protein>
    <submittedName>
        <fullName evidence="1">Uncharacterized protein</fullName>
    </submittedName>
</protein>
<dbReference type="EMBL" id="HACA01003870">
    <property type="protein sequence ID" value="CDW21231.1"/>
    <property type="molecule type" value="Transcribed_RNA"/>
</dbReference>
<name>A0A0K2T5Y3_LEPSM</name>
<dbReference type="AlphaFoldDB" id="A0A0K2T5Y3"/>
<evidence type="ECO:0000313" key="1">
    <source>
        <dbReference type="EMBL" id="CDW21230.1"/>
    </source>
</evidence>